<name>A0A1Y1HU39_KLENI</name>
<dbReference type="GO" id="GO:0005829">
    <property type="term" value="C:cytosol"/>
    <property type="evidence" value="ECO:0000318"/>
    <property type="project" value="GO_Central"/>
</dbReference>
<accession>A0A1Y1HU39</accession>
<dbReference type="PANTHER" id="PTHR48106:SF13">
    <property type="entry name" value="QUINONE OXIDOREDUCTASE-RELATED"/>
    <property type="match status" value="1"/>
</dbReference>
<evidence type="ECO:0000313" key="6">
    <source>
        <dbReference type="Proteomes" id="UP000054558"/>
    </source>
</evidence>
<dbReference type="OMA" id="KGMTAHY"/>
<dbReference type="Proteomes" id="UP000054558">
    <property type="component" value="Unassembled WGS sequence"/>
</dbReference>
<dbReference type="AlphaFoldDB" id="A0A1Y1HU39"/>
<dbReference type="SUPFAM" id="SSF51735">
    <property type="entry name" value="NAD(P)-binding Rossmann-fold domains"/>
    <property type="match status" value="1"/>
</dbReference>
<evidence type="ECO:0000313" key="5">
    <source>
        <dbReference type="EMBL" id="GAQ81352.1"/>
    </source>
</evidence>
<evidence type="ECO:0000256" key="3">
    <source>
        <dbReference type="ARBA" id="ARBA00070796"/>
    </source>
</evidence>
<dbReference type="OrthoDB" id="3509362at2759"/>
<dbReference type="Gene3D" id="3.40.50.720">
    <property type="entry name" value="NAD(P)-binding Rossmann-like Domain"/>
    <property type="match status" value="1"/>
</dbReference>
<proteinExistence type="predicted"/>
<dbReference type="GO" id="GO:0070402">
    <property type="term" value="F:NADPH binding"/>
    <property type="evidence" value="ECO:0000318"/>
    <property type="project" value="GO_Central"/>
</dbReference>
<reference evidence="5 6" key="1">
    <citation type="journal article" date="2014" name="Nat. Commun.">
        <title>Klebsormidium flaccidum genome reveals primary factors for plant terrestrial adaptation.</title>
        <authorList>
            <person name="Hori K."/>
            <person name="Maruyama F."/>
            <person name="Fujisawa T."/>
            <person name="Togashi T."/>
            <person name="Yamamoto N."/>
            <person name="Seo M."/>
            <person name="Sato S."/>
            <person name="Yamada T."/>
            <person name="Mori H."/>
            <person name="Tajima N."/>
            <person name="Moriyama T."/>
            <person name="Ikeuchi M."/>
            <person name="Watanabe M."/>
            <person name="Wada H."/>
            <person name="Kobayashi K."/>
            <person name="Saito M."/>
            <person name="Masuda T."/>
            <person name="Sasaki-Sekimoto Y."/>
            <person name="Mashiguchi K."/>
            <person name="Awai K."/>
            <person name="Shimojima M."/>
            <person name="Masuda S."/>
            <person name="Iwai M."/>
            <person name="Nobusawa T."/>
            <person name="Narise T."/>
            <person name="Kondo S."/>
            <person name="Saito H."/>
            <person name="Sato R."/>
            <person name="Murakawa M."/>
            <person name="Ihara Y."/>
            <person name="Oshima-Yamada Y."/>
            <person name="Ohtaka K."/>
            <person name="Satoh M."/>
            <person name="Sonobe K."/>
            <person name="Ishii M."/>
            <person name="Ohtani R."/>
            <person name="Kanamori-Sato M."/>
            <person name="Honoki R."/>
            <person name="Miyazaki D."/>
            <person name="Mochizuki H."/>
            <person name="Umetsu J."/>
            <person name="Higashi K."/>
            <person name="Shibata D."/>
            <person name="Kamiya Y."/>
            <person name="Sato N."/>
            <person name="Nakamura Y."/>
            <person name="Tabata S."/>
            <person name="Ida S."/>
            <person name="Kurokawa K."/>
            <person name="Ohta H."/>
        </authorList>
    </citation>
    <scope>NUCLEOTIDE SEQUENCE [LARGE SCALE GENOMIC DNA]</scope>
    <source>
        <strain evidence="5 6">NIES-2285</strain>
    </source>
</reference>
<dbReference type="Pfam" id="PF00107">
    <property type="entry name" value="ADH_zinc_N"/>
    <property type="match status" value="1"/>
</dbReference>
<dbReference type="GO" id="GO:0003960">
    <property type="term" value="F:quinone reductase (NADPH) activity"/>
    <property type="evidence" value="ECO:0000318"/>
    <property type="project" value="GO_Central"/>
</dbReference>
<dbReference type="InterPro" id="IPR020843">
    <property type="entry name" value="ER"/>
</dbReference>
<dbReference type="FunFam" id="3.40.50.720:FF:000053">
    <property type="entry name" value="Quinone oxidoreductase 1"/>
    <property type="match status" value="1"/>
</dbReference>
<dbReference type="Gene3D" id="3.90.180.10">
    <property type="entry name" value="Medium-chain alcohol dehydrogenases, catalytic domain"/>
    <property type="match status" value="1"/>
</dbReference>
<dbReference type="InterPro" id="IPR013149">
    <property type="entry name" value="ADH-like_C"/>
</dbReference>
<dbReference type="InterPro" id="IPR047618">
    <property type="entry name" value="QOR-like"/>
</dbReference>
<dbReference type="SMART" id="SM00829">
    <property type="entry name" value="PKS_ER"/>
    <property type="match status" value="1"/>
</dbReference>
<feature type="domain" description="Enoyl reductase (ER)" evidence="4">
    <location>
        <begin position="11"/>
        <end position="323"/>
    </location>
</feature>
<keyword evidence="1" id="KW-0521">NADP</keyword>
<protein>
    <recommendedName>
        <fullName evidence="3">Probable quinone oxidoreductase</fullName>
    </recommendedName>
</protein>
<dbReference type="STRING" id="105231.A0A1Y1HU39"/>
<dbReference type="EMBL" id="DF237027">
    <property type="protein sequence ID" value="GAQ81352.1"/>
    <property type="molecule type" value="Genomic_DNA"/>
</dbReference>
<evidence type="ECO:0000259" key="4">
    <source>
        <dbReference type="SMART" id="SM00829"/>
    </source>
</evidence>
<dbReference type="InterPro" id="IPR013154">
    <property type="entry name" value="ADH-like_N"/>
</dbReference>
<dbReference type="InterPro" id="IPR036291">
    <property type="entry name" value="NAD(P)-bd_dom_sf"/>
</dbReference>
<dbReference type="SUPFAM" id="SSF50129">
    <property type="entry name" value="GroES-like"/>
    <property type="match status" value="1"/>
</dbReference>
<keyword evidence="2" id="KW-0560">Oxidoreductase</keyword>
<organism evidence="5 6">
    <name type="scientific">Klebsormidium nitens</name>
    <name type="common">Green alga</name>
    <name type="synonym">Ulothrix nitens</name>
    <dbReference type="NCBI Taxonomy" id="105231"/>
    <lineage>
        <taxon>Eukaryota</taxon>
        <taxon>Viridiplantae</taxon>
        <taxon>Streptophyta</taxon>
        <taxon>Klebsormidiophyceae</taxon>
        <taxon>Klebsormidiales</taxon>
        <taxon>Klebsormidiaceae</taxon>
        <taxon>Klebsormidium</taxon>
    </lineage>
</organism>
<evidence type="ECO:0000256" key="1">
    <source>
        <dbReference type="ARBA" id="ARBA00022857"/>
    </source>
</evidence>
<evidence type="ECO:0000256" key="2">
    <source>
        <dbReference type="ARBA" id="ARBA00023002"/>
    </source>
</evidence>
<dbReference type="CDD" id="cd05286">
    <property type="entry name" value="QOR2"/>
    <property type="match status" value="1"/>
</dbReference>
<gene>
    <name evidence="5" type="ORF">KFL_000780140</name>
</gene>
<sequence>MVKAIRIHKAGGPEELKWEDIDVPEPGEGEVRIKHTAVGLNFIDIYFRKAIYPPPGYPFIPGMEAAGVVTAVGPGLTGCKVGDRVACAGRPMGAYAEERVIPANVLVPLPDNISDELAAASLLKGMTAHILLRRVFKVEKGHRILVHAAAGGVGQILVQWAHSLGATVIGTAGSEEKIKLVKDLGADHVINYKTQDFVQEVRNITNGAGVHVVYDSVGKDTFYGSLDCLAPLGTLAVFGASSGAPEPFSISELAKRGSLSVTRPSLMDYTKTREDLLTSAGELFQMLAGGLVKVSVGNRFPLGEAQKAHEALEGRHTTGSTVLVP</sequence>
<dbReference type="NCBIfam" id="NF008024">
    <property type="entry name" value="PRK10754.1"/>
    <property type="match status" value="1"/>
</dbReference>
<dbReference type="InterPro" id="IPR011032">
    <property type="entry name" value="GroES-like_sf"/>
</dbReference>
<dbReference type="GO" id="GO:0035925">
    <property type="term" value="F:mRNA 3'-UTR AU-rich region binding"/>
    <property type="evidence" value="ECO:0000318"/>
    <property type="project" value="GO_Central"/>
</dbReference>
<dbReference type="Pfam" id="PF08240">
    <property type="entry name" value="ADH_N"/>
    <property type="match status" value="1"/>
</dbReference>
<dbReference type="PANTHER" id="PTHR48106">
    <property type="entry name" value="QUINONE OXIDOREDUCTASE PIG3-RELATED"/>
    <property type="match status" value="1"/>
</dbReference>
<keyword evidence="6" id="KW-1185">Reference proteome</keyword>